<evidence type="ECO:0000313" key="2">
    <source>
        <dbReference type="Proteomes" id="UP000054630"/>
    </source>
</evidence>
<dbReference type="EMBL" id="JYDL01000020">
    <property type="protein sequence ID" value="KRX24024.1"/>
    <property type="molecule type" value="Genomic_DNA"/>
</dbReference>
<name>A0A0V0SBF2_9BILA</name>
<evidence type="ECO:0000313" key="1">
    <source>
        <dbReference type="EMBL" id="KRX24024.1"/>
    </source>
</evidence>
<protein>
    <submittedName>
        <fullName evidence="1">Uncharacterized protein</fullName>
    </submittedName>
</protein>
<sequence length="65" mass="6976">MLGLFVFLFIVALLGNLSELLSTSGFNGFLLFLATFGPVRMNTKLNGKLLSSSSSACIVLYCIVL</sequence>
<organism evidence="1 2">
    <name type="scientific">Trichinella nelsoni</name>
    <dbReference type="NCBI Taxonomy" id="6336"/>
    <lineage>
        <taxon>Eukaryota</taxon>
        <taxon>Metazoa</taxon>
        <taxon>Ecdysozoa</taxon>
        <taxon>Nematoda</taxon>
        <taxon>Enoplea</taxon>
        <taxon>Dorylaimia</taxon>
        <taxon>Trichinellida</taxon>
        <taxon>Trichinellidae</taxon>
        <taxon>Trichinella</taxon>
    </lineage>
</organism>
<accession>A0A0V0SBF2</accession>
<keyword evidence="2" id="KW-1185">Reference proteome</keyword>
<gene>
    <name evidence="1" type="ORF">T07_12184</name>
</gene>
<dbReference type="AlphaFoldDB" id="A0A0V0SBF2"/>
<dbReference type="Proteomes" id="UP000054630">
    <property type="component" value="Unassembled WGS sequence"/>
</dbReference>
<reference evidence="1 2" key="1">
    <citation type="submission" date="2015-01" db="EMBL/GenBank/DDBJ databases">
        <title>Evolution of Trichinella species and genotypes.</title>
        <authorList>
            <person name="Korhonen P.K."/>
            <person name="Edoardo P."/>
            <person name="Giuseppe L.R."/>
            <person name="Gasser R.B."/>
        </authorList>
    </citation>
    <scope>NUCLEOTIDE SEQUENCE [LARGE SCALE GENOMIC DNA]</scope>
    <source>
        <strain evidence="1">ISS37</strain>
    </source>
</reference>
<proteinExistence type="predicted"/>
<comment type="caution">
    <text evidence="1">The sequence shown here is derived from an EMBL/GenBank/DDBJ whole genome shotgun (WGS) entry which is preliminary data.</text>
</comment>